<keyword evidence="1" id="KW-0472">Membrane</keyword>
<reference evidence="2 3" key="1">
    <citation type="submission" date="2018-11" db="EMBL/GenBank/DDBJ databases">
        <authorList>
            <consortium name="Pathogen Informatics"/>
        </authorList>
    </citation>
    <scope>NUCLEOTIDE SEQUENCE [LARGE SCALE GENOMIC DNA]</scope>
</reference>
<dbReference type="Proteomes" id="UP000270924">
    <property type="component" value="Unassembled WGS sequence"/>
</dbReference>
<keyword evidence="1" id="KW-1133">Transmembrane helix</keyword>
<evidence type="ECO:0000313" key="3">
    <source>
        <dbReference type="Proteomes" id="UP000270924"/>
    </source>
</evidence>
<accession>A0A3P7EIQ2</accession>
<dbReference type="InParanoid" id="A0A3P7EIQ2"/>
<sequence length="63" mass="7725">MIISYLHHVYKIFELVMIIQQMQFTFNGHIQMKYKMMFNHNFWFVIELLIVLMVLPNLIGNIH</sequence>
<evidence type="ECO:0000313" key="2">
    <source>
        <dbReference type="EMBL" id="VDM16287.1"/>
    </source>
</evidence>
<organism evidence="2 3">
    <name type="scientific">Wuchereria bancrofti</name>
    <dbReference type="NCBI Taxonomy" id="6293"/>
    <lineage>
        <taxon>Eukaryota</taxon>
        <taxon>Metazoa</taxon>
        <taxon>Ecdysozoa</taxon>
        <taxon>Nematoda</taxon>
        <taxon>Chromadorea</taxon>
        <taxon>Rhabditida</taxon>
        <taxon>Spirurina</taxon>
        <taxon>Spiruromorpha</taxon>
        <taxon>Filarioidea</taxon>
        <taxon>Onchocercidae</taxon>
        <taxon>Wuchereria</taxon>
    </lineage>
</organism>
<proteinExistence type="predicted"/>
<dbReference type="AlphaFoldDB" id="A0A3P7EIQ2"/>
<protein>
    <submittedName>
        <fullName evidence="2">Uncharacterized protein</fullName>
    </submittedName>
</protein>
<keyword evidence="1" id="KW-0812">Transmembrane</keyword>
<feature type="transmembrane region" description="Helical" evidence="1">
    <location>
        <begin position="42"/>
        <end position="59"/>
    </location>
</feature>
<dbReference type="EMBL" id="UYWW01009005">
    <property type="protein sequence ID" value="VDM16287.1"/>
    <property type="molecule type" value="Genomic_DNA"/>
</dbReference>
<evidence type="ECO:0000256" key="1">
    <source>
        <dbReference type="SAM" id="Phobius"/>
    </source>
</evidence>
<keyword evidence="3" id="KW-1185">Reference proteome</keyword>
<gene>
    <name evidence="2" type="ORF">WBA_LOCUS9324</name>
</gene>
<name>A0A3P7EIQ2_WUCBA</name>